<dbReference type="EMBL" id="DWWB01000027">
    <property type="protein sequence ID" value="HJC66184.1"/>
    <property type="molecule type" value="Genomic_DNA"/>
</dbReference>
<sequence>MKFGFFDDVHKEYVITTPETPLPWINYLGNEGFFSLISNTCGGYSFYRDAKLLRITRYRYNNVPADTNGRYYYIKHQGQVWTPGWQPVKTPLDSYECRHGLGYSRFTSSKNGISARLTAFVPLHESCEVNHLVLTNTTSQTQELELTSYVEFCFWNAVDDASNFQRNLSLGEVEVLGSEIYHKTEYRERRNHFSWYCVNAPLDGFDTDRDAFLGVYGSAERPKAVLEGRPRNSIASGGAVIGSHHIRLSLGPGESKSLIFLLGYTENPREEKWEAPGIINKKRAREVMARFSEDSQVDAALEQLADYWENLLSAFHLESPDEKLNRMVNIWNQYQCMVTFNMSRSASYFESGTGRGMGFRDSCQDLLGFVHLIPERARERILDIAATQMEDGSAYHQYQPLTKKGNSDIGSGFNDDPLWLIAGTSAYIRETGDLSILEEMVDYNNEPALARPLADHLRRSFNYTMAHLGPHGLPLIGRADWNDCLNLNCFSTEPGESFQTFGPSEGPVAESVFIAGMFVKYAAEYASICRLTGQDDEADHALKASAEMEQRILSSGWDGKWFLRAYDAAGEPVGSHLCEEGKIFIEPQGFCVLAGVGLKDGQAVRALDSVKEYLDTPYGIVLQQPAYSHYYVNLGEISSYPPGYKENAGIFCHNNPWISIAETCVGRGDRAFEVYRRICPAYIEDISHIHRTEPYVYSQMIAGKDAPKHGEAKNSWLTGTAAWTFVNVSQYILGIRPEFEGLRIEPCIPKELEGFRVDRRYRGCLCHIHVLNPNHAEKGVRSITLNGRPLDEPCIVPEAGMKECFVEVVMGNG</sequence>
<dbReference type="InterPro" id="IPR037018">
    <property type="entry name" value="GH65_N"/>
</dbReference>
<accession>A0A9D2PTN0</accession>
<dbReference type="SUPFAM" id="SSF74650">
    <property type="entry name" value="Galactose mutarotase-like"/>
    <property type="match status" value="1"/>
</dbReference>
<dbReference type="InterPro" id="IPR033432">
    <property type="entry name" value="GH94_catalytic"/>
</dbReference>
<dbReference type="PANTHER" id="PTHR37469:SF2">
    <property type="entry name" value="CELLOBIONIC ACID PHOSPHORYLASE"/>
    <property type="match status" value="1"/>
</dbReference>
<dbReference type="InterPro" id="IPR008928">
    <property type="entry name" value="6-hairpin_glycosidase_sf"/>
</dbReference>
<evidence type="ECO:0000256" key="1">
    <source>
        <dbReference type="ARBA" id="ARBA00022676"/>
    </source>
</evidence>
<reference evidence="5" key="1">
    <citation type="journal article" date="2021" name="PeerJ">
        <title>Extensive microbial diversity within the chicken gut microbiome revealed by metagenomics and culture.</title>
        <authorList>
            <person name="Gilroy R."/>
            <person name="Ravi A."/>
            <person name="Getino M."/>
            <person name="Pursley I."/>
            <person name="Horton D.L."/>
            <person name="Alikhan N.F."/>
            <person name="Baker D."/>
            <person name="Gharbi K."/>
            <person name="Hall N."/>
            <person name="Watson M."/>
            <person name="Adriaenssens E.M."/>
            <person name="Foster-Nyarko E."/>
            <person name="Jarju S."/>
            <person name="Secka A."/>
            <person name="Antonio M."/>
            <person name="Oren A."/>
            <person name="Chaudhuri R.R."/>
            <person name="La Ragione R."/>
            <person name="Hildebrand F."/>
            <person name="Pallen M.J."/>
        </authorList>
    </citation>
    <scope>NUCLEOTIDE SEQUENCE</scope>
    <source>
        <strain evidence="5">CHK198-12963</strain>
    </source>
</reference>
<evidence type="ECO:0000313" key="5">
    <source>
        <dbReference type="EMBL" id="HJC66184.1"/>
    </source>
</evidence>
<dbReference type="Pfam" id="PF06165">
    <property type="entry name" value="GH94_b-supersand"/>
    <property type="match status" value="1"/>
</dbReference>
<keyword evidence="1" id="KW-0328">Glycosyltransferase</keyword>
<proteinExistence type="predicted"/>
<dbReference type="InterPro" id="IPR037825">
    <property type="entry name" value="GH94N_CBP"/>
</dbReference>
<dbReference type="InterPro" id="IPR012341">
    <property type="entry name" value="6hp_glycosidase-like_sf"/>
</dbReference>
<dbReference type="PANTHER" id="PTHR37469">
    <property type="entry name" value="CELLOBIONIC ACID PHOSPHORYLASE-RELATED"/>
    <property type="match status" value="1"/>
</dbReference>
<name>A0A9D2PTN0_9FIRM</name>
<dbReference type="SUPFAM" id="SSF48208">
    <property type="entry name" value="Six-hairpin glycosidases"/>
    <property type="match status" value="1"/>
</dbReference>
<dbReference type="Pfam" id="PF17167">
    <property type="entry name" value="Glyco_hydro_94"/>
    <property type="match status" value="1"/>
</dbReference>
<protein>
    <submittedName>
        <fullName evidence="5">Glycosyl transferase</fullName>
    </submittedName>
</protein>
<evidence type="ECO:0000313" key="6">
    <source>
        <dbReference type="Proteomes" id="UP000823863"/>
    </source>
</evidence>
<gene>
    <name evidence="5" type="ORF">H9931_05610</name>
</gene>
<organism evidence="5 6">
    <name type="scientific">Candidatus Enterocloster excrementigallinarum</name>
    <dbReference type="NCBI Taxonomy" id="2838558"/>
    <lineage>
        <taxon>Bacteria</taxon>
        <taxon>Bacillati</taxon>
        <taxon>Bacillota</taxon>
        <taxon>Clostridia</taxon>
        <taxon>Lachnospirales</taxon>
        <taxon>Lachnospiraceae</taxon>
        <taxon>Enterocloster</taxon>
    </lineage>
</organism>
<dbReference type="GO" id="GO:0030246">
    <property type="term" value="F:carbohydrate binding"/>
    <property type="evidence" value="ECO:0007669"/>
    <property type="project" value="InterPro"/>
</dbReference>
<dbReference type="Gene3D" id="2.60.420.10">
    <property type="entry name" value="Maltose phosphorylase, domain 3"/>
    <property type="match status" value="1"/>
</dbReference>
<dbReference type="Gene3D" id="1.50.10.10">
    <property type="match status" value="1"/>
</dbReference>
<dbReference type="InterPro" id="IPR052047">
    <property type="entry name" value="GH94_Enzymes"/>
</dbReference>
<dbReference type="AlphaFoldDB" id="A0A9D2PTN0"/>
<dbReference type="GO" id="GO:0016757">
    <property type="term" value="F:glycosyltransferase activity"/>
    <property type="evidence" value="ECO:0007669"/>
    <property type="project" value="UniProtKB-KW"/>
</dbReference>
<dbReference type="InterPro" id="IPR010383">
    <property type="entry name" value="Glyco_hydrolase_94_b-supersand"/>
</dbReference>
<comment type="caution">
    <text evidence="5">The sequence shown here is derived from an EMBL/GenBank/DDBJ whole genome shotgun (WGS) entry which is preliminary data.</text>
</comment>
<feature type="domain" description="Glycosyl hydrolase 94 supersandwich" evidence="3">
    <location>
        <begin position="11"/>
        <end position="292"/>
    </location>
</feature>
<dbReference type="GO" id="GO:0005975">
    <property type="term" value="P:carbohydrate metabolic process"/>
    <property type="evidence" value="ECO:0007669"/>
    <property type="project" value="InterPro"/>
</dbReference>
<dbReference type="InterPro" id="IPR011013">
    <property type="entry name" value="Gal_mutarotase_sf_dom"/>
</dbReference>
<reference evidence="5" key="2">
    <citation type="submission" date="2021-04" db="EMBL/GenBank/DDBJ databases">
        <authorList>
            <person name="Gilroy R."/>
        </authorList>
    </citation>
    <scope>NUCLEOTIDE SEQUENCE</scope>
    <source>
        <strain evidence="5">CHK198-12963</strain>
    </source>
</reference>
<dbReference type="Gene3D" id="1.20.890.20">
    <property type="entry name" value="mpn423 like domain"/>
    <property type="match status" value="1"/>
</dbReference>
<dbReference type="Gene3D" id="2.70.98.40">
    <property type="entry name" value="Glycoside hydrolase, family 65, N-terminal domain"/>
    <property type="match status" value="1"/>
</dbReference>
<evidence type="ECO:0000256" key="2">
    <source>
        <dbReference type="ARBA" id="ARBA00022679"/>
    </source>
</evidence>
<dbReference type="SMART" id="SM01068">
    <property type="entry name" value="CBM_X"/>
    <property type="match status" value="1"/>
</dbReference>
<evidence type="ECO:0000259" key="3">
    <source>
        <dbReference type="Pfam" id="PF06165"/>
    </source>
</evidence>
<keyword evidence="2 5" id="KW-0808">Transferase</keyword>
<dbReference type="Proteomes" id="UP000823863">
    <property type="component" value="Unassembled WGS sequence"/>
</dbReference>
<feature type="domain" description="Glycosyl hydrolase 94 catalytic" evidence="4">
    <location>
        <begin position="307"/>
        <end position="734"/>
    </location>
</feature>
<dbReference type="CDD" id="cd11754">
    <property type="entry name" value="GH94N_CBP_like"/>
    <property type="match status" value="1"/>
</dbReference>
<evidence type="ECO:0000259" key="4">
    <source>
        <dbReference type="Pfam" id="PF17167"/>
    </source>
</evidence>